<evidence type="ECO:0000256" key="9">
    <source>
        <dbReference type="ARBA" id="ARBA00022833"/>
    </source>
</evidence>
<gene>
    <name evidence="15" type="ORF">SteCoe_28800</name>
</gene>
<keyword evidence="16" id="KW-1185">Reference proteome</keyword>
<evidence type="ECO:0000256" key="8">
    <source>
        <dbReference type="ARBA" id="ARBA00022786"/>
    </source>
</evidence>
<dbReference type="Pfam" id="PF13639">
    <property type="entry name" value="zf-RING_2"/>
    <property type="match status" value="1"/>
</dbReference>
<evidence type="ECO:0000313" key="16">
    <source>
        <dbReference type="Proteomes" id="UP000187209"/>
    </source>
</evidence>
<keyword evidence="4" id="KW-0808">Transferase</keyword>
<comment type="catalytic activity">
    <reaction evidence="1">
        <text>S-ubiquitinyl-[E2 ubiquitin-conjugating enzyme]-L-cysteine + [acceptor protein]-L-lysine = [E2 ubiquitin-conjugating enzyme]-L-cysteine + N(6)-ubiquitinyl-[acceptor protein]-L-lysine.</text>
        <dbReference type="EC" id="2.3.2.27"/>
    </reaction>
</comment>
<evidence type="ECO:0000256" key="12">
    <source>
        <dbReference type="PROSITE-ProRule" id="PRU00175"/>
    </source>
</evidence>
<keyword evidence="8" id="KW-0833">Ubl conjugation pathway</keyword>
<evidence type="ECO:0000256" key="4">
    <source>
        <dbReference type="ARBA" id="ARBA00022679"/>
    </source>
</evidence>
<dbReference type="PANTHER" id="PTHR45977:SF4">
    <property type="entry name" value="RING-TYPE DOMAIN-CONTAINING PROTEIN"/>
    <property type="match status" value="1"/>
</dbReference>
<evidence type="ECO:0000256" key="10">
    <source>
        <dbReference type="ARBA" id="ARBA00022989"/>
    </source>
</evidence>
<dbReference type="InterPro" id="IPR013083">
    <property type="entry name" value="Znf_RING/FYVE/PHD"/>
</dbReference>
<organism evidence="15 16">
    <name type="scientific">Stentor coeruleus</name>
    <dbReference type="NCBI Taxonomy" id="5963"/>
    <lineage>
        <taxon>Eukaryota</taxon>
        <taxon>Sar</taxon>
        <taxon>Alveolata</taxon>
        <taxon>Ciliophora</taxon>
        <taxon>Postciliodesmatophora</taxon>
        <taxon>Heterotrichea</taxon>
        <taxon>Heterotrichida</taxon>
        <taxon>Stentoridae</taxon>
        <taxon>Stentor</taxon>
    </lineage>
</organism>
<evidence type="ECO:0000256" key="2">
    <source>
        <dbReference type="ARBA" id="ARBA00004141"/>
    </source>
</evidence>
<evidence type="ECO:0000256" key="7">
    <source>
        <dbReference type="ARBA" id="ARBA00022771"/>
    </source>
</evidence>
<dbReference type="GO" id="GO:0008270">
    <property type="term" value="F:zinc ion binding"/>
    <property type="evidence" value="ECO:0007669"/>
    <property type="project" value="UniProtKB-KW"/>
</dbReference>
<dbReference type="Gene3D" id="3.30.40.10">
    <property type="entry name" value="Zinc/RING finger domain, C3HC4 (zinc finger)"/>
    <property type="match status" value="1"/>
</dbReference>
<dbReference type="GO" id="GO:0006511">
    <property type="term" value="P:ubiquitin-dependent protein catabolic process"/>
    <property type="evidence" value="ECO:0007669"/>
    <property type="project" value="TreeGrafter"/>
</dbReference>
<evidence type="ECO:0000256" key="6">
    <source>
        <dbReference type="ARBA" id="ARBA00022723"/>
    </source>
</evidence>
<evidence type="ECO:0000256" key="5">
    <source>
        <dbReference type="ARBA" id="ARBA00022692"/>
    </source>
</evidence>
<feature type="compositionally biased region" description="Basic and acidic residues" evidence="13">
    <location>
        <begin position="118"/>
        <end position="128"/>
    </location>
</feature>
<name>A0A1R2B7F8_9CILI</name>
<dbReference type="InterPro" id="IPR001841">
    <property type="entry name" value="Znf_RING"/>
</dbReference>
<keyword evidence="9" id="KW-0862">Zinc</keyword>
<keyword evidence="7 12" id="KW-0863">Zinc-finger</keyword>
<evidence type="ECO:0000256" key="11">
    <source>
        <dbReference type="ARBA" id="ARBA00023136"/>
    </source>
</evidence>
<evidence type="ECO:0000256" key="13">
    <source>
        <dbReference type="SAM" id="MobiDB-lite"/>
    </source>
</evidence>
<evidence type="ECO:0000313" key="15">
    <source>
        <dbReference type="EMBL" id="OMJ72701.1"/>
    </source>
</evidence>
<dbReference type="SUPFAM" id="SSF57850">
    <property type="entry name" value="RING/U-box"/>
    <property type="match status" value="1"/>
</dbReference>
<dbReference type="GO" id="GO:0016020">
    <property type="term" value="C:membrane"/>
    <property type="evidence" value="ECO:0007669"/>
    <property type="project" value="UniProtKB-SubCell"/>
</dbReference>
<comment type="subcellular location">
    <subcellularLocation>
        <location evidence="2">Membrane</location>
        <topology evidence="2">Multi-pass membrane protein</topology>
    </subcellularLocation>
</comment>
<dbReference type="SMART" id="SM00184">
    <property type="entry name" value="RING"/>
    <property type="match status" value="1"/>
</dbReference>
<dbReference type="AlphaFoldDB" id="A0A1R2B7F8"/>
<dbReference type="Proteomes" id="UP000187209">
    <property type="component" value="Unassembled WGS sequence"/>
</dbReference>
<dbReference type="EMBL" id="MPUH01000880">
    <property type="protein sequence ID" value="OMJ72701.1"/>
    <property type="molecule type" value="Genomic_DNA"/>
</dbReference>
<comment type="caution">
    <text evidence="15">The sequence shown here is derived from an EMBL/GenBank/DDBJ whole genome shotgun (WGS) entry which is preliminary data.</text>
</comment>
<keyword evidence="5" id="KW-0812">Transmembrane</keyword>
<feature type="region of interest" description="Disordered" evidence="13">
    <location>
        <begin position="114"/>
        <end position="135"/>
    </location>
</feature>
<protein>
    <recommendedName>
        <fullName evidence="3">RING-type E3 ubiquitin transferase</fullName>
        <ecNumber evidence="3">2.3.2.27</ecNumber>
    </recommendedName>
</protein>
<dbReference type="GO" id="GO:0061630">
    <property type="term" value="F:ubiquitin protein ligase activity"/>
    <property type="evidence" value="ECO:0007669"/>
    <property type="project" value="UniProtKB-EC"/>
</dbReference>
<keyword evidence="10" id="KW-1133">Transmembrane helix</keyword>
<keyword evidence="6" id="KW-0479">Metal-binding</keyword>
<reference evidence="15 16" key="1">
    <citation type="submission" date="2016-11" db="EMBL/GenBank/DDBJ databases">
        <title>The macronuclear genome of Stentor coeruleus: a giant cell with tiny introns.</title>
        <authorList>
            <person name="Slabodnick M."/>
            <person name="Ruby J.G."/>
            <person name="Reiff S.B."/>
            <person name="Swart E.C."/>
            <person name="Gosai S."/>
            <person name="Prabakaran S."/>
            <person name="Witkowska E."/>
            <person name="Larue G.E."/>
            <person name="Fisher S."/>
            <person name="Freeman R.M."/>
            <person name="Gunawardena J."/>
            <person name="Chu W."/>
            <person name="Stover N.A."/>
            <person name="Gregory B.D."/>
            <person name="Nowacki M."/>
            <person name="Derisi J."/>
            <person name="Roy S.W."/>
            <person name="Marshall W.F."/>
            <person name="Sood P."/>
        </authorList>
    </citation>
    <scope>NUCLEOTIDE SEQUENCE [LARGE SCALE GENOMIC DNA]</scope>
    <source>
        <strain evidence="15">WM001</strain>
    </source>
</reference>
<evidence type="ECO:0000256" key="1">
    <source>
        <dbReference type="ARBA" id="ARBA00000900"/>
    </source>
</evidence>
<dbReference type="GO" id="GO:0016567">
    <property type="term" value="P:protein ubiquitination"/>
    <property type="evidence" value="ECO:0007669"/>
    <property type="project" value="TreeGrafter"/>
</dbReference>
<accession>A0A1R2B7F8</accession>
<evidence type="ECO:0000256" key="3">
    <source>
        <dbReference type="ARBA" id="ARBA00012483"/>
    </source>
</evidence>
<keyword evidence="11" id="KW-0472">Membrane</keyword>
<dbReference type="PROSITE" id="PS50089">
    <property type="entry name" value="ZF_RING_2"/>
    <property type="match status" value="1"/>
</dbReference>
<dbReference type="PANTHER" id="PTHR45977">
    <property type="entry name" value="TARGET OF ERK KINASE MPK-1"/>
    <property type="match status" value="1"/>
</dbReference>
<evidence type="ECO:0000259" key="14">
    <source>
        <dbReference type="PROSITE" id="PS50089"/>
    </source>
</evidence>
<proteinExistence type="predicted"/>
<sequence>MFDESGKYNYSLSEELPRKIQQFLAKQGVPTKEAERLSTRHTSVRVALQNSSKKNSYDSIFSSDFNCREDQLVVVDQENKEIIEQFPLPRLLRNGPYEKTDFLQLMKDFQEIRGTSSNDKKNPQKNSEKQNYGNPDYDRIVDYALKAGLNKEQADVIAAASVSYEDAVEIIENQAPSKNPAKYGIFSQGQQGNHGEVFIYHKGCNLETKTCMICCENFEYGDKLRTLYCTHPYHNQCIEKWFKVDRKARCPTCNRNASDIDKIVF</sequence>
<dbReference type="OrthoDB" id="9984778at2759"/>
<dbReference type="EC" id="2.3.2.27" evidence="3"/>
<feature type="domain" description="RING-type" evidence="14">
    <location>
        <begin position="211"/>
        <end position="254"/>
    </location>
</feature>